<evidence type="ECO:0000313" key="3">
    <source>
        <dbReference type="EMBL" id="OKA20532.1"/>
    </source>
</evidence>
<keyword evidence="1" id="KW-1133">Transmembrane helix</keyword>
<keyword evidence="5" id="KW-1185">Reference proteome</keyword>
<protein>
    <submittedName>
        <fullName evidence="3">Uncharacterized protein</fullName>
    </submittedName>
</protein>
<reference evidence="2 5" key="2">
    <citation type="submission" date="2016-11" db="EMBL/GenBank/DDBJ databases">
        <title>Draft genome of Pseudomonas versuta A4R1.5.</title>
        <authorList>
            <person name="See-Too W.-S."/>
        </authorList>
    </citation>
    <scope>NUCLEOTIDE SEQUENCE [LARGE SCALE GENOMIC DNA]</scope>
    <source>
        <strain evidence="2 5">A4R1.5</strain>
    </source>
</reference>
<dbReference type="KEGG" id="ppsy:AOC04_17000"/>
<keyword evidence="1" id="KW-0812">Transmembrane</keyword>
<organism evidence="3 4">
    <name type="scientific">Pseudomonas versuta</name>
    <dbReference type="NCBI Taxonomy" id="1788301"/>
    <lineage>
        <taxon>Bacteria</taxon>
        <taxon>Pseudomonadati</taxon>
        <taxon>Pseudomonadota</taxon>
        <taxon>Gammaproteobacteria</taxon>
        <taxon>Pseudomonadales</taxon>
        <taxon>Pseudomonadaceae</taxon>
        <taxon>Pseudomonas</taxon>
    </lineage>
</organism>
<evidence type="ECO:0000313" key="4">
    <source>
        <dbReference type="Proteomes" id="UP000185990"/>
    </source>
</evidence>
<name>A0A0M4QKM6_9PSED</name>
<feature type="transmembrane region" description="Helical" evidence="1">
    <location>
        <begin position="116"/>
        <end position="139"/>
    </location>
</feature>
<evidence type="ECO:0000256" key="1">
    <source>
        <dbReference type="SAM" id="Phobius"/>
    </source>
</evidence>
<sequence>MGNEYNMALVLGAGLSLLAALMHVGVIMGGPSWYHLFGAGERFVRAARAGRRFPAVVTAGIALVLTAWAAYALSGAGVIEPLPLLRPALCAITLVYLLRGLLGPFVLAGTGRSTRFIMISSAICLVYGLVHLFGLVQVWSSLASPG</sequence>
<dbReference type="Proteomes" id="UP000186677">
    <property type="component" value="Unassembled WGS sequence"/>
</dbReference>
<dbReference type="OrthoDB" id="5457135at2"/>
<keyword evidence="1" id="KW-0472">Membrane</keyword>
<evidence type="ECO:0000313" key="5">
    <source>
        <dbReference type="Proteomes" id="UP000186677"/>
    </source>
</evidence>
<accession>A0A0M4QKM6</accession>
<reference evidence="3 4" key="1">
    <citation type="submission" date="2016-11" db="EMBL/GenBank/DDBJ databases">
        <title>Draft genome of Pseudomonas versuta A4R1.12.</title>
        <authorList>
            <person name="See-Too W.-S."/>
        </authorList>
    </citation>
    <scope>NUCLEOTIDE SEQUENCE [LARGE SCALE GENOMIC DNA]</scope>
    <source>
        <strain evidence="3 4">A4R1.12</strain>
    </source>
</reference>
<proteinExistence type="predicted"/>
<feature type="transmembrane region" description="Helical" evidence="1">
    <location>
        <begin position="53"/>
        <end position="76"/>
    </location>
</feature>
<comment type="caution">
    <text evidence="3">The sequence shown here is derived from an EMBL/GenBank/DDBJ whole genome shotgun (WGS) entry which is preliminary data.</text>
</comment>
<accession>A0A1Q4KDV3</accession>
<dbReference type="AlphaFoldDB" id="A0A0M4QKM6"/>
<evidence type="ECO:0000313" key="2">
    <source>
        <dbReference type="EMBL" id="OKA18903.1"/>
    </source>
</evidence>
<dbReference type="RefSeq" id="WP_060695384.1">
    <property type="nucleotide sequence ID" value="NZ_CP012676.1"/>
</dbReference>
<dbReference type="Proteomes" id="UP000185990">
    <property type="component" value="Unassembled WGS sequence"/>
</dbReference>
<feature type="transmembrane region" description="Helical" evidence="1">
    <location>
        <begin position="88"/>
        <end position="110"/>
    </location>
</feature>
<gene>
    <name evidence="2" type="ORF">BOH73_18765</name>
    <name evidence="3" type="ORF">BOH74_16860</name>
</gene>
<dbReference type="EMBL" id="MPJD01000026">
    <property type="protein sequence ID" value="OKA20532.1"/>
    <property type="molecule type" value="Genomic_DNA"/>
</dbReference>
<dbReference type="EMBL" id="MPJC01000015">
    <property type="protein sequence ID" value="OKA18903.1"/>
    <property type="molecule type" value="Genomic_DNA"/>
</dbReference>